<dbReference type="AlphaFoldDB" id="A0A508WQQ6"/>
<organism evidence="1 2">
    <name type="scientific">Sinorhizobium medicae</name>
    <dbReference type="NCBI Taxonomy" id="110321"/>
    <lineage>
        <taxon>Bacteria</taxon>
        <taxon>Pseudomonadati</taxon>
        <taxon>Pseudomonadota</taxon>
        <taxon>Alphaproteobacteria</taxon>
        <taxon>Hyphomicrobiales</taxon>
        <taxon>Rhizobiaceae</taxon>
        <taxon>Sinorhizobium/Ensifer group</taxon>
        <taxon>Sinorhizobium</taxon>
    </lineage>
</organism>
<protein>
    <submittedName>
        <fullName evidence="1">Uncharacterized protein</fullName>
    </submittedName>
</protein>
<reference evidence="1 2" key="1">
    <citation type="submission" date="2019-06" db="EMBL/GenBank/DDBJ databases">
        <authorList>
            <person name="Le Quere A."/>
            <person name="Colella S."/>
        </authorList>
    </citation>
    <scope>NUCLEOTIDE SEQUENCE [LARGE SCALE GENOMIC DNA]</scope>
    <source>
        <strain evidence="1">EmedicaeMD41</strain>
    </source>
</reference>
<gene>
    <name evidence="1" type="ORF">EMEDMD4_1170031</name>
</gene>
<dbReference type="RefSeq" id="WP_180161459.1">
    <property type="nucleotide sequence ID" value="NZ_CABFNB010000021.1"/>
</dbReference>
<proteinExistence type="predicted"/>
<sequence>MIAVADADRSASVFRTSLIAPRANYSWCNLVAQAELINQFSILSSDGSKTQAGWGALEALSCHLRRHHLHQVTALAVVAQRLLRLSVIEGDDEHLQQLVL</sequence>
<name>A0A508WQQ6_9HYPH</name>
<evidence type="ECO:0000313" key="1">
    <source>
        <dbReference type="EMBL" id="VTZ59652.1"/>
    </source>
</evidence>
<dbReference type="Proteomes" id="UP000507954">
    <property type="component" value="Unassembled WGS sequence"/>
</dbReference>
<dbReference type="EMBL" id="CABFNB010000021">
    <property type="protein sequence ID" value="VTZ59652.1"/>
    <property type="molecule type" value="Genomic_DNA"/>
</dbReference>
<accession>A0A508WQQ6</accession>
<evidence type="ECO:0000313" key="2">
    <source>
        <dbReference type="Proteomes" id="UP000507954"/>
    </source>
</evidence>